<evidence type="ECO:0000313" key="1">
    <source>
        <dbReference type="EMBL" id="KAK8867190.1"/>
    </source>
</evidence>
<keyword evidence="2" id="KW-1185">Reference proteome</keyword>
<sequence length="197" mass="23735">PKPKIYYQIFPENQIPWNYTILPSFLNELIYFTKNPQNSCILSNKKQKENEIIEFRFMHKSRRDYKIQIQINKNNSISVFTTLNFLKCGLWERLTINLKSNQRKGEKFSKKEKEKTHIYYQISFNPIKNSTKSLFDHNPLKFHLLGDFSFVFDFFARKISLIQKNSDEDTCPIREYRELFVNIKSNCIRDIESLKKN</sequence>
<proteinExistence type="predicted"/>
<name>A0ABR2IQI6_9EUKA</name>
<accession>A0ABR2IQI6</accession>
<feature type="non-terminal residue" evidence="1">
    <location>
        <position position="1"/>
    </location>
</feature>
<evidence type="ECO:0008006" key="3">
    <source>
        <dbReference type="Google" id="ProtNLM"/>
    </source>
</evidence>
<evidence type="ECO:0000313" key="2">
    <source>
        <dbReference type="Proteomes" id="UP001470230"/>
    </source>
</evidence>
<dbReference type="Proteomes" id="UP001470230">
    <property type="component" value="Unassembled WGS sequence"/>
</dbReference>
<dbReference type="EMBL" id="JAPFFF010000015">
    <property type="protein sequence ID" value="KAK8867190.1"/>
    <property type="molecule type" value="Genomic_DNA"/>
</dbReference>
<comment type="caution">
    <text evidence="1">The sequence shown here is derived from an EMBL/GenBank/DDBJ whole genome shotgun (WGS) entry which is preliminary data.</text>
</comment>
<reference evidence="1 2" key="1">
    <citation type="submission" date="2024-04" db="EMBL/GenBank/DDBJ databases">
        <title>Tritrichomonas musculus Genome.</title>
        <authorList>
            <person name="Alves-Ferreira E."/>
            <person name="Grigg M."/>
            <person name="Lorenzi H."/>
            <person name="Galac M."/>
        </authorList>
    </citation>
    <scope>NUCLEOTIDE SEQUENCE [LARGE SCALE GENOMIC DNA]</scope>
    <source>
        <strain evidence="1 2">EAF2021</strain>
    </source>
</reference>
<gene>
    <name evidence="1" type="ORF">M9Y10_010167</name>
</gene>
<organism evidence="1 2">
    <name type="scientific">Tritrichomonas musculus</name>
    <dbReference type="NCBI Taxonomy" id="1915356"/>
    <lineage>
        <taxon>Eukaryota</taxon>
        <taxon>Metamonada</taxon>
        <taxon>Parabasalia</taxon>
        <taxon>Tritrichomonadida</taxon>
        <taxon>Tritrichomonadidae</taxon>
        <taxon>Tritrichomonas</taxon>
    </lineage>
</organism>
<protein>
    <recommendedName>
        <fullName evidence="3">CFA20 domain-containing protein</fullName>
    </recommendedName>
</protein>